<gene>
    <name evidence="1" type="ORF">GSONMT00067676001</name>
</gene>
<dbReference type="Proteomes" id="UP000193380">
    <property type="component" value="Chromosome 6"/>
</dbReference>
<dbReference type="AlphaFoldDB" id="A0A060W6Y0"/>
<dbReference type="PaxDb" id="8022-A0A060W6Y0"/>
<dbReference type="EMBL" id="FR904416">
    <property type="protein sequence ID" value="CDQ62736.1"/>
    <property type="molecule type" value="Genomic_DNA"/>
</dbReference>
<name>A0A060W6Y0_ONCMY</name>
<reference evidence="1 2" key="1">
    <citation type="journal article" date="2014" name="Nat. Commun.">
        <title>The rainbow trout genome provides novel insights into evolution after whole-genome duplication in vertebrates.</title>
        <authorList>
            <person name="Berthelot C."/>
            <person name="Brunet F."/>
            <person name="Chalopin D."/>
            <person name="Juanchich A."/>
            <person name="Bernard M."/>
            <person name="Noel B."/>
            <person name="Bento P."/>
            <person name="Da Silva C."/>
            <person name="Labadie K."/>
            <person name="Alberti A."/>
            <person name="Aury J.M."/>
            <person name="Louis A."/>
            <person name="Dehais P."/>
            <person name="Bardou P."/>
            <person name="Montfort J."/>
            <person name="Klopp C."/>
            <person name="Cabau C."/>
            <person name="Gaspin C."/>
            <person name="Thorgaard G.H."/>
            <person name="Boussaha M."/>
            <person name="Quillet E."/>
            <person name="Guyomard R."/>
            <person name="Galiana D."/>
            <person name="Bobe J."/>
            <person name="Volff J.N."/>
            <person name="Genet C."/>
            <person name="Wincker P."/>
            <person name="Jaillon O."/>
            <person name="Roest Crollius H."/>
            <person name="Guiguen Y."/>
        </authorList>
    </citation>
    <scope>NUCLEOTIDE SEQUENCE [LARGE SCALE GENOMIC DNA]</scope>
</reference>
<organism evidence="1 2">
    <name type="scientific">Oncorhynchus mykiss</name>
    <name type="common">Rainbow trout</name>
    <name type="synonym">Salmo gairdneri</name>
    <dbReference type="NCBI Taxonomy" id="8022"/>
    <lineage>
        <taxon>Eukaryota</taxon>
        <taxon>Metazoa</taxon>
        <taxon>Chordata</taxon>
        <taxon>Craniata</taxon>
        <taxon>Vertebrata</taxon>
        <taxon>Euteleostomi</taxon>
        <taxon>Actinopterygii</taxon>
        <taxon>Neopterygii</taxon>
        <taxon>Teleostei</taxon>
        <taxon>Protacanthopterygii</taxon>
        <taxon>Salmoniformes</taxon>
        <taxon>Salmonidae</taxon>
        <taxon>Salmoninae</taxon>
        <taxon>Oncorhynchus</taxon>
    </lineage>
</organism>
<accession>A0A060W6Y0</accession>
<evidence type="ECO:0000313" key="1">
    <source>
        <dbReference type="EMBL" id="CDQ62736.1"/>
    </source>
</evidence>
<evidence type="ECO:0000313" key="2">
    <source>
        <dbReference type="Proteomes" id="UP000193380"/>
    </source>
</evidence>
<sequence>MSQKREILFDYEQYEYRGTSPAPEAGEAEVQLHGHVNQRESVRSHRIIVQEIQYEGHRYPDARRSLWLQESFPGQCGARCCRPAGEH</sequence>
<protein>
    <submittedName>
        <fullName evidence="1">Uncharacterized protein</fullName>
    </submittedName>
</protein>
<proteinExistence type="predicted"/>